<evidence type="ECO:0000256" key="7">
    <source>
        <dbReference type="ARBA" id="ARBA00023242"/>
    </source>
</evidence>
<keyword evidence="7" id="KW-0539">Nucleus</keyword>
<sequence>MEVAKSNRKRKLILAAIAQLMESDSEDEDEMITILSKSKKRDNGVGPTAKPPQTQLLIALSMLCNQQVYRLISEKFNVSTSTAWLYVQKVCTILTDQSSNYIVWPTRQKAHQVMLQFSKRAGFPGVLGAVDGTHIPITALSQDQGSYCNRHHYHSIILQGVCDANYMSTDVFAGYPGSVHDARVWHNSPLGKRIRETPFELFPDTNTHILEDSAYKCTNYLLTPYKDNGHLTRKQRNFNYKLSSTRVFIE</sequence>
<dbReference type="GO" id="GO:0005634">
    <property type="term" value="C:nucleus"/>
    <property type="evidence" value="ECO:0007669"/>
    <property type="project" value="UniProtKB-SubCell"/>
</dbReference>
<evidence type="ECO:0000256" key="3">
    <source>
        <dbReference type="ARBA" id="ARBA00006958"/>
    </source>
</evidence>
<proteinExistence type="inferred from homology"/>
<evidence type="ECO:0000256" key="4">
    <source>
        <dbReference type="ARBA" id="ARBA00022722"/>
    </source>
</evidence>
<dbReference type="GO" id="GO:0016787">
    <property type="term" value="F:hydrolase activity"/>
    <property type="evidence" value="ECO:0007669"/>
    <property type="project" value="UniProtKB-KW"/>
</dbReference>
<reference evidence="9 10" key="1">
    <citation type="journal article" date="2018" name="Elife">
        <title>Firefly genomes illuminate parallel origins of bioluminescence in beetles.</title>
        <authorList>
            <person name="Fallon T.R."/>
            <person name="Lower S.E."/>
            <person name="Chang C.H."/>
            <person name="Bessho-Uehara M."/>
            <person name="Martin G.J."/>
            <person name="Bewick A.J."/>
            <person name="Behringer M."/>
            <person name="Debat H.J."/>
            <person name="Wong I."/>
            <person name="Day J.C."/>
            <person name="Suvorov A."/>
            <person name="Silva C.J."/>
            <person name="Stanger-Hall K.F."/>
            <person name="Hall D.W."/>
            <person name="Schmitz R.J."/>
            <person name="Nelson D.R."/>
            <person name="Lewis S.M."/>
            <person name="Shigenobu S."/>
            <person name="Bybee S.M."/>
            <person name="Larracuente A.M."/>
            <person name="Oba Y."/>
            <person name="Weng J.K."/>
        </authorList>
    </citation>
    <scope>NUCLEOTIDE SEQUENCE [LARGE SCALE GENOMIC DNA]</scope>
    <source>
        <strain evidence="9">1611_PpyrPB1</strain>
        <tissue evidence="9">Whole body</tissue>
    </source>
</reference>
<name>A0A5N4B7C2_PHOPY</name>
<dbReference type="EMBL" id="VVIM01000001">
    <property type="protein sequence ID" value="KAB0805443.1"/>
    <property type="molecule type" value="Genomic_DNA"/>
</dbReference>
<dbReference type="AlphaFoldDB" id="A0A5N4B7C2"/>
<evidence type="ECO:0000256" key="6">
    <source>
        <dbReference type="ARBA" id="ARBA00022801"/>
    </source>
</evidence>
<organism evidence="9 10">
    <name type="scientific">Photinus pyralis</name>
    <name type="common">Common eastern firefly</name>
    <name type="synonym">Lampyris pyralis</name>
    <dbReference type="NCBI Taxonomy" id="7054"/>
    <lineage>
        <taxon>Eukaryota</taxon>
        <taxon>Metazoa</taxon>
        <taxon>Ecdysozoa</taxon>
        <taxon>Arthropoda</taxon>
        <taxon>Hexapoda</taxon>
        <taxon>Insecta</taxon>
        <taxon>Pterygota</taxon>
        <taxon>Neoptera</taxon>
        <taxon>Endopterygota</taxon>
        <taxon>Coleoptera</taxon>
        <taxon>Polyphaga</taxon>
        <taxon>Elateriformia</taxon>
        <taxon>Elateroidea</taxon>
        <taxon>Lampyridae</taxon>
        <taxon>Lampyrinae</taxon>
        <taxon>Photinus</taxon>
    </lineage>
</organism>
<comment type="caution">
    <text evidence="9">The sequence shown here is derived from an EMBL/GenBank/DDBJ whole genome shotgun (WGS) entry which is preliminary data.</text>
</comment>
<evidence type="ECO:0000256" key="1">
    <source>
        <dbReference type="ARBA" id="ARBA00001968"/>
    </source>
</evidence>
<comment type="cofactor">
    <cofactor evidence="1">
        <name>a divalent metal cation</name>
        <dbReference type="ChEBI" id="CHEBI:60240"/>
    </cofactor>
</comment>
<protein>
    <recommendedName>
        <fullName evidence="8">DDE Tnp4 domain-containing protein</fullName>
    </recommendedName>
</protein>
<dbReference type="GO" id="GO:0004518">
    <property type="term" value="F:nuclease activity"/>
    <property type="evidence" value="ECO:0007669"/>
    <property type="project" value="UniProtKB-KW"/>
</dbReference>
<keyword evidence="6" id="KW-0378">Hydrolase</keyword>
<evidence type="ECO:0000256" key="2">
    <source>
        <dbReference type="ARBA" id="ARBA00004123"/>
    </source>
</evidence>
<keyword evidence="5" id="KW-0479">Metal-binding</keyword>
<keyword evidence="4" id="KW-0540">Nuclease</keyword>
<dbReference type="GO" id="GO:0046872">
    <property type="term" value="F:metal ion binding"/>
    <property type="evidence" value="ECO:0007669"/>
    <property type="project" value="UniProtKB-KW"/>
</dbReference>
<feature type="domain" description="DDE Tnp4" evidence="8">
    <location>
        <begin position="130"/>
        <end position="250"/>
    </location>
</feature>
<dbReference type="PANTHER" id="PTHR22930:SF85">
    <property type="entry name" value="GH03217P-RELATED"/>
    <property type="match status" value="1"/>
</dbReference>
<dbReference type="InterPro" id="IPR045249">
    <property type="entry name" value="HARBI1-like"/>
</dbReference>
<dbReference type="Pfam" id="PF13359">
    <property type="entry name" value="DDE_Tnp_4"/>
    <property type="match status" value="1"/>
</dbReference>
<comment type="similarity">
    <text evidence="3">Belongs to the HARBI1 family.</text>
</comment>
<evidence type="ECO:0000259" key="8">
    <source>
        <dbReference type="Pfam" id="PF13359"/>
    </source>
</evidence>
<evidence type="ECO:0000256" key="5">
    <source>
        <dbReference type="ARBA" id="ARBA00022723"/>
    </source>
</evidence>
<dbReference type="InterPro" id="IPR027806">
    <property type="entry name" value="HARBI1_dom"/>
</dbReference>
<keyword evidence="10" id="KW-1185">Reference proteome</keyword>
<dbReference type="InParanoid" id="A0A5N4B7C2"/>
<evidence type="ECO:0000313" key="10">
    <source>
        <dbReference type="Proteomes" id="UP000327044"/>
    </source>
</evidence>
<evidence type="ECO:0000313" key="9">
    <source>
        <dbReference type="EMBL" id="KAB0805443.1"/>
    </source>
</evidence>
<dbReference type="Proteomes" id="UP000327044">
    <property type="component" value="Unassembled WGS sequence"/>
</dbReference>
<accession>A0A5N4B7C2</accession>
<dbReference type="PANTHER" id="PTHR22930">
    <property type="match status" value="1"/>
</dbReference>
<gene>
    <name evidence="9" type="ORF">PPYR_02413</name>
</gene>
<comment type="subcellular location">
    <subcellularLocation>
        <location evidence="2">Nucleus</location>
    </subcellularLocation>
</comment>